<dbReference type="VEuPathDB" id="FungiDB:I303_00436"/>
<dbReference type="OrthoDB" id="2596839at2759"/>
<reference evidence="2" key="2">
    <citation type="submission" date="2013-07" db="EMBL/GenBank/DDBJ databases">
        <authorList>
            <consortium name="The Broad Institute Genome Sequencing Platform"/>
            <person name="Cuomo C."/>
            <person name="Litvintseva A."/>
            <person name="Chen Y."/>
            <person name="Heitman J."/>
            <person name="Sun S."/>
            <person name="Springer D."/>
            <person name="Dromer F."/>
            <person name="Young S.K."/>
            <person name="Zeng Q."/>
            <person name="Gargeya S."/>
            <person name="Fitzgerald M."/>
            <person name="Abouelleil A."/>
            <person name="Alvarado L."/>
            <person name="Berlin A.M."/>
            <person name="Chapman S.B."/>
            <person name="Dewar J."/>
            <person name="Goldberg J."/>
            <person name="Griggs A."/>
            <person name="Gujja S."/>
            <person name="Hansen M."/>
            <person name="Howarth C."/>
            <person name="Imamovic A."/>
            <person name="Larimer J."/>
            <person name="McCowan C."/>
            <person name="Murphy C."/>
            <person name="Pearson M."/>
            <person name="Priest M."/>
            <person name="Roberts A."/>
            <person name="Saif S."/>
            <person name="Shea T."/>
            <person name="Sykes S."/>
            <person name="Wortman J."/>
            <person name="Nusbaum C."/>
            <person name="Birren B."/>
        </authorList>
    </citation>
    <scope>NUCLEOTIDE SEQUENCE</scope>
    <source>
        <strain evidence="2">CBS 10117</strain>
    </source>
</reference>
<dbReference type="GeneID" id="28964135"/>
<protein>
    <submittedName>
        <fullName evidence="1">Uncharacterized protein</fullName>
    </submittedName>
</protein>
<sequence>MSIQTFMPDQPRIMPAEHQLNSVQQAEEVQVQEEPWDAWHTAQQVPQLEDIPPPPPYSAEPTEGDSLQVHPLSMANEGTYPLIEHKELQHLEETDHSAPLPSNQYPSQDIQHAVVHEEHYPSSNQHNLRTKSVRRYKEKPHIQVVSQATDSKSSVADSMQMMMMNSMMMQQMQAQQMQSAQMAAMNQQNLQIQAQHLQRQSAGNGKMKKPQGSINIHIEAASQEATIESMALDNWQEATIILCFAAVGLIYLICSRAGAEEKKEDLARKHMS</sequence>
<evidence type="ECO:0000313" key="2">
    <source>
        <dbReference type="EMBL" id="WWC57902.1"/>
    </source>
</evidence>
<dbReference type="AlphaFoldDB" id="A0A1A6AEZ3"/>
<proteinExistence type="predicted"/>
<reference evidence="1" key="1">
    <citation type="submission" date="2013-07" db="EMBL/GenBank/DDBJ databases">
        <title>The Genome Sequence of Cryptococcus dejecticola CBS10117.</title>
        <authorList>
            <consortium name="The Broad Institute Genome Sequencing Platform"/>
            <person name="Cuomo C."/>
            <person name="Litvintseva A."/>
            <person name="Chen Y."/>
            <person name="Heitman J."/>
            <person name="Sun S."/>
            <person name="Springer D."/>
            <person name="Dromer F."/>
            <person name="Young S.K."/>
            <person name="Zeng Q."/>
            <person name="Gargeya S."/>
            <person name="Fitzgerald M."/>
            <person name="Abouelleil A."/>
            <person name="Alvarado L."/>
            <person name="Berlin A.M."/>
            <person name="Chapman S.B."/>
            <person name="Dewar J."/>
            <person name="Goldberg J."/>
            <person name="Griggs A."/>
            <person name="Gujja S."/>
            <person name="Hansen M."/>
            <person name="Howarth C."/>
            <person name="Imamovic A."/>
            <person name="Larimer J."/>
            <person name="McCowan C."/>
            <person name="Murphy C."/>
            <person name="Pearson M."/>
            <person name="Priest M."/>
            <person name="Roberts A."/>
            <person name="Saif S."/>
            <person name="Shea T."/>
            <person name="Sykes S."/>
            <person name="Wortman J."/>
            <person name="Nusbaum C."/>
            <person name="Birren B."/>
        </authorList>
    </citation>
    <scope>NUCLEOTIDE SEQUENCE [LARGE SCALE GENOMIC DNA]</scope>
    <source>
        <strain evidence="1">CBS 10117</strain>
    </source>
</reference>
<dbReference type="Proteomes" id="UP000078595">
    <property type="component" value="Chromosome 1"/>
</dbReference>
<evidence type="ECO:0000313" key="3">
    <source>
        <dbReference type="Proteomes" id="UP000078595"/>
    </source>
</evidence>
<dbReference type="KEGG" id="kdj:28964135"/>
<reference evidence="2" key="3">
    <citation type="submission" date="2024-02" db="EMBL/GenBank/DDBJ databases">
        <title>Comparative genomics of Cryptococcus and Kwoniella reveals pathogenesis evolution and contrasting modes of karyotype evolution via chromosome fusion or intercentromeric recombination.</title>
        <authorList>
            <person name="Coelho M.A."/>
            <person name="David-Palma M."/>
            <person name="Shea T."/>
            <person name="Bowers K."/>
            <person name="McGinley-Smith S."/>
            <person name="Mohammad A.W."/>
            <person name="Gnirke A."/>
            <person name="Yurkov A.M."/>
            <person name="Nowrousian M."/>
            <person name="Sun S."/>
            <person name="Cuomo C.A."/>
            <person name="Heitman J."/>
        </authorList>
    </citation>
    <scope>NUCLEOTIDE SEQUENCE</scope>
    <source>
        <strain evidence="2">CBS 10117</strain>
    </source>
</reference>
<dbReference type="RefSeq" id="XP_018266461.1">
    <property type="nucleotide sequence ID" value="XM_018403807.1"/>
</dbReference>
<dbReference type="EMBL" id="KI894027">
    <property type="protein sequence ID" value="OBR88619.1"/>
    <property type="molecule type" value="Genomic_DNA"/>
</dbReference>
<dbReference type="EMBL" id="CP144530">
    <property type="protein sequence ID" value="WWC57902.1"/>
    <property type="molecule type" value="Genomic_DNA"/>
</dbReference>
<organism evidence="1">
    <name type="scientific">Kwoniella dejecticola CBS 10117</name>
    <dbReference type="NCBI Taxonomy" id="1296121"/>
    <lineage>
        <taxon>Eukaryota</taxon>
        <taxon>Fungi</taxon>
        <taxon>Dikarya</taxon>
        <taxon>Basidiomycota</taxon>
        <taxon>Agaricomycotina</taxon>
        <taxon>Tremellomycetes</taxon>
        <taxon>Tremellales</taxon>
        <taxon>Cryptococcaceae</taxon>
        <taxon>Kwoniella</taxon>
    </lineage>
</organism>
<evidence type="ECO:0000313" key="1">
    <source>
        <dbReference type="EMBL" id="OBR88619.1"/>
    </source>
</evidence>
<name>A0A1A6AEZ3_9TREE</name>
<accession>A0A1A6AEZ3</accession>
<keyword evidence="3" id="KW-1185">Reference proteome</keyword>
<gene>
    <name evidence="1" type="ORF">I303_00436</name>
    <name evidence="2" type="ORF">I303_100437</name>
</gene>